<evidence type="ECO:0000313" key="3">
    <source>
        <dbReference type="RefSeq" id="XP_030976513.1"/>
    </source>
</evidence>
<protein>
    <submittedName>
        <fullName evidence="3">Uncharacterized protein</fullName>
    </submittedName>
</protein>
<dbReference type="GeneID" id="41966717"/>
<evidence type="ECO:0000313" key="2">
    <source>
        <dbReference type="Proteomes" id="UP000515153"/>
    </source>
</evidence>
<name>A0A6P8ANQ1_PYRGI</name>
<keyword evidence="1" id="KW-0732">Signal</keyword>
<dbReference type="RefSeq" id="XP_030976513.1">
    <property type="nucleotide sequence ID" value="XM_031131812.1"/>
</dbReference>
<reference evidence="3" key="3">
    <citation type="submission" date="2025-08" db="UniProtKB">
        <authorList>
            <consortium name="RefSeq"/>
        </authorList>
    </citation>
    <scope>IDENTIFICATION</scope>
    <source>
        <strain evidence="3">NI907</strain>
    </source>
</reference>
<evidence type="ECO:0000256" key="1">
    <source>
        <dbReference type="SAM" id="SignalP"/>
    </source>
</evidence>
<dbReference type="OrthoDB" id="5202852at2759"/>
<dbReference type="AlphaFoldDB" id="A0A6P8ANQ1"/>
<feature type="chain" id="PRO_5027843344" evidence="1">
    <location>
        <begin position="21"/>
        <end position="134"/>
    </location>
</feature>
<dbReference type="KEGG" id="pgri:PgNI_11853"/>
<gene>
    <name evidence="3" type="ORF">PgNI_11853</name>
</gene>
<reference evidence="3" key="2">
    <citation type="submission" date="2019-10" db="EMBL/GenBank/DDBJ databases">
        <authorList>
            <consortium name="NCBI Genome Project"/>
        </authorList>
    </citation>
    <scope>NUCLEOTIDE SEQUENCE</scope>
    <source>
        <strain evidence="3">NI907</strain>
    </source>
</reference>
<sequence>MLSLSIIVLVASALIGNTAAAPAEAKAVPAREATAGTSSALATNVEFEACRAINFNDCGIFLAEEFQCYNLGGTSWDKVLSSLRTRTVGFSCFIWRTTTCQGPRGGPIRSDNPHEDLRIFGWNDDVSSFMCIPS</sequence>
<feature type="signal peptide" evidence="1">
    <location>
        <begin position="1"/>
        <end position="20"/>
    </location>
</feature>
<proteinExistence type="predicted"/>
<accession>A0A6P8ANQ1</accession>
<organism evidence="2 3">
    <name type="scientific">Pyricularia grisea</name>
    <name type="common">Crabgrass-specific blast fungus</name>
    <name type="synonym">Magnaporthe grisea</name>
    <dbReference type="NCBI Taxonomy" id="148305"/>
    <lineage>
        <taxon>Eukaryota</taxon>
        <taxon>Fungi</taxon>
        <taxon>Dikarya</taxon>
        <taxon>Ascomycota</taxon>
        <taxon>Pezizomycotina</taxon>
        <taxon>Sordariomycetes</taxon>
        <taxon>Sordariomycetidae</taxon>
        <taxon>Magnaporthales</taxon>
        <taxon>Pyriculariaceae</taxon>
        <taxon>Pyricularia</taxon>
    </lineage>
</organism>
<dbReference type="Proteomes" id="UP000515153">
    <property type="component" value="Chromosome V"/>
</dbReference>
<keyword evidence="2" id="KW-1185">Reference proteome</keyword>
<reference evidence="2 3" key="1">
    <citation type="journal article" date="2019" name="Mol. Biol. Evol.">
        <title>Blast fungal genomes show frequent chromosomal changes, gene gains and losses, and effector gene turnover.</title>
        <authorList>
            <person name="Gomez Luciano L.B."/>
            <person name="Jason Tsai I."/>
            <person name="Chuma I."/>
            <person name="Tosa Y."/>
            <person name="Chen Y.H."/>
            <person name="Li J.Y."/>
            <person name="Li M.Y."/>
            <person name="Jade Lu M.Y."/>
            <person name="Nakayashiki H."/>
            <person name="Li W.H."/>
        </authorList>
    </citation>
    <scope>NUCLEOTIDE SEQUENCE [LARGE SCALE GENOMIC DNA]</scope>
    <source>
        <strain evidence="2 3">NI907</strain>
    </source>
</reference>